<protein>
    <recommendedName>
        <fullName evidence="3">Phosphatidylinositol N-acetylglucosaminyltransferase subunit H conserved domain-containing protein</fullName>
    </recommendedName>
</protein>
<comment type="similarity">
    <text evidence="2">Belongs to the PIGH family.</text>
</comment>
<dbReference type="PANTHER" id="PTHR15231">
    <property type="entry name" value="PHOSPHATIDYLINOSITOL N-ACETYLGLUCOSAMINYLTRANSFERASE SUBUNIT H"/>
    <property type="match status" value="1"/>
</dbReference>
<evidence type="ECO:0000259" key="3">
    <source>
        <dbReference type="Pfam" id="PF10181"/>
    </source>
</evidence>
<comment type="caution">
    <text evidence="4">The sequence shown here is derived from an EMBL/GenBank/DDBJ whole genome shotgun (WGS) entry which is preliminary data.</text>
</comment>
<name>A0ABQ9K5S3_9CUCU</name>
<proteinExistence type="inferred from homology"/>
<keyword evidence="5" id="KW-1185">Reference proteome</keyword>
<feature type="domain" description="Phosphatidylinositol N-acetylglucosaminyltransferase subunit H conserved" evidence="3">
    <location>
        <begin position="20"/>
        <end position="83"/>
    </location>
</feature>
<dbReference type="Pfam" id="PF10181">
    <property type="entry name" value="PIG-H"/>
    <property type="match status" value="1"/>
</dbReference>
<dbReference type="InterPro" id="IPR019328">
    <property type="entry name" value="PIGH-H_dom"/>
</dbReference>
<gene>
    <name evidence="4" type="ORF">NQ317_010702</name>
</gene>
<dbReference type="Proteomes" id="UP001162164">
    <property type="component" value="Unassembled WGS sequence"/>
</dbReference>
<dbReference type="InterPro" id="IPR044215">
    <property type="entry name" value="PIG-H"/>
</dbReference>
<evidence type="ECO:0000256" key="1">
    <source>
        <dbReference type="ARBA" id="ARBA00004687"/>
    </source>
</evidence>
<accession>A0ABQ9K5S3</accession>
<reference evidence="4" key="1">
    <citation type="journal article" date="2023" name="Insect Mol. Biol.">
        <title>Genome sequencing provides insights into the evolution of gene families encoding plant cell wall-degrading enzymes in longhorned beetles.</title>
        <authorList>
            <person name="Shin N.R."/>
            <person name="Okamura Y."/>
            <person name="Kirsch R."/>
            <person name="Pauchet Y."/>
        </authorList>
    </citation>
    <scope>NUCLEOTIDE SEQUENCE</scope>
    <source>
        <strain evidence="4">MMC_N1</strain>
    </source>
</reference>
<dbReference type="PANTHER" id="PTHR15231:SF1">
    <property type="entry name" value="PHOSPHATIDYLINOSITOL N-ACETYLGLUCOSAMINYLTRANSFERASE SUBUNIT H"/>
    <property type="match status" value="1"/>
</dbReference>
<evidence type="ECO:0000313" key="4">
    <source>
        <dbReference type="EMBL" id="KAJ8985945.1"/>
    </source>
</evidence>
<comment type="pathway">
    <text evidence="1">Glycolipid biosynthesis; glycosylphosphatidylinositol-anchor biosynthesis.</text>
</comment>
<dbReference type="EMBL" id="JAPWTJ010000005">
    <property type="protein sequence ID" value="KAJ8985945.1"/>
    <property type="molecule type" value="Genomic_DNA"/>
</dbReference>
<evidence type="ECO:0000313" key="5">
    <source>
        <dbReference type="Proteomes" id="UP001162164"/>
    </source>
</evidence>
<evidence type="ECO:0000256" key="2">
    <source>
        <dbReference type="ARBA" id="ARBA00009610"/>
    </source>
</evidence>
<organism evidence="4 5">
    <name type="scientific">Molorchus minor</name>
    <dbReference type="NCBI Taxonomy" id="1323400"/>
    <lineage>
        <taxon>Eukaryota</taxon>
        <taxon>Metazoa</taxon>
        <taxon>Ecdysozoa</taxon>
        <taxon>Arthropoda</taxon>
        <taxon>Hexapoda</taxon>
        <taxon>Insecta</taxon>
        <taxon>Pterygota</taxon>
        <taxon>Neoptera</taxon>
        <taxon>Endopterygota</taxon>
        <taxon>Coleoptera</taxon>
        <taxon>Polyphaga</taxon>
        <taxon>Cucujiformia</taxon>
        <taxon>Chrysomeloidea</taxon>
        <taxon>Cerambycidae</taxon>
        <taxon>Lamiinae</taxon>
        <taxon>Monochamini</taxon>
        <taxon>Molorchus</taxon>
    </lineage>
</organism>
<sequence>MVKNKRKDKGVHFKTIREELILVKNLGIQLTTKYTTGLKTVFIPFEQIRRIFINEVIYRSRVIYVLSLLTKDTDVTEKLVPLFFNTLPRIDCLKVIYKKFKSP</sequence>